<reference evidence="1" key="1">
    <citation type="submission" date="2022-03" db="EMBL/GenBank/DDBJ databases">
        <authorList>
            <person name="Sayadi A."/>
        </authorList>
    </citation>
    <scope>NUCLEOTIDE SEQUENCE</scope>
</reference>
<evidence type="ECO:0000313" key="2">
    <source>
        <dbReference type="Proteomes" id="UP001152888"/>
    </source>
</evidence>
<keyword evidence="2" id="KW-1185">Reference proteome</keyword>
<comment type="caution">
    <text evidence="1">The sequence shown here is derived from an EMBL/GenBank/DDBJ whole genome shotgun (WGS) entry which is preliminary data.</text>
</comment>
<dbReference type="AlphaFoldDB" id="A0A9P0LM53"/>
<proteinExistence type="predicted"/>
<organism evidence="1 2">
    <name type="scientific">Acanthoscelides obtectus</name>
    <name type="common">Bean weevil</name>
    <name type="synonym">Bruchus obtectus</name>
    <dbReference type="NCBI Taxonomy" id="200917"/>
    <lineage>
        <taxon>Eukaryota</taxon>
        <taxon>Metazoa</taxon>
        <taxon>Ecdysozoa</taxon>
        <taxon>Arthropoda</taxon>
        <taxon>Hexapoda</taxon>
        <taxon>Insecta</taxon>
        <taxon>Pterygota</taxon>
        <taxon>Neoptera</taxon>
        <taxon>Endopterygota</taxon>
        <taxon>Coleoptera</taxon>
        <taxon>Polyphaga</taxon>
        <taxon>Cucujiformia</taxon>
        <taxon>Chrysomeloidea</taxon>
        <taxon>Chrysomelidae</taxon>
        <taxon>Bruchinae</taxon>
        <taxon>Bruchini</taxon>
        <taxon>Acanthoscelides</taxon>
    </lineage>
</organism>
<dbReference type="EMBL" id="CAKOFQ010007314">
    <property type="protein sequence ID" value="CAH1998107.1"/>
    <property type="molecule type" value="Genomic_DNA"/>
</dbReference>
<name>A0A9P0LM53_ACAOB</name>
<protein>
    <submittedName>
        <fullName evidence="1">Uncharacterized protein</fullName>
    </submittedName>
</protein>
<dbReference type="Proteomes" id="UP001152888">
    <property type="component" value="Unassembled WGS sequence"/>
</dbReference>
<accession>A0A9P0LM53</accession>
<gene>
    <name evidence="1" type="ORF">ACAOBT_LOCUS24150</name>
</gene>
<sequence length="75" mass="8601">MFVANLLPRVSMCFVHFSELSIVMPSNFTHLFSAREELLVTTSLLVLSEFRHKLFCLNQLFAFSSSCLDKLCNII</sequence>
<evidence type="ECO:0000313" key="1">
    <source>
        <dbReference type="EMBL" id="CAH1998107.1"/>
    </source>
</evidence>